<feature type="transmembrane region" description="Helical" evidence="1">
    <location>
        <begin position="46"/>
        <end position="64"/>
    </location>
</feature>
<accession>A0A562UI17</accession>
<keyword evidence="1" id="KW-1133">Transmembrane helix</keyword>
<gene>
    <name evidence="2" type="ORF">JN11_00658</name>
</gene>
<name>A0A562UI17_9SPHI</name>
<dbReference type="OrthoDB" id="1122300at2"/>
<feature type="transmembrane region" description="Helical" evidence="1">
    <location>
        <begin position="102"/>
        <end position="126"/>
    </location>
</feature>
<feature type="transmembrane region" description="Helical" evidence="1">
    <location>
        <begin position="208"/>
        <end position="227"/>
    </location>
</feature>
<reference evidence="2 3" key="1">
    <citation type="submission" date="2019-07" db="EMBL/GenBank/DDBJ databases">
        <title>Genomic Encyclopedia of Archaeal and Bacterial Type Strains, Phase II (KMG-II): from individual species to whole genera.</title>
        <authorList>
            <person name="Goeker M."/>
        </authorList>
    </citation>
    <scope>NUCLEOTIDE SEQUENCE [LARGE SCALE GENOMIC DNA]</scope>
    <source>
        <strain evidence="2 3">ATCC BAA-1854</strain>
    </source>
</reference>
<dbReference type="AlphaFoldDB" id="A0A562UI17"/>
<dbReference type="EMBL" id="VLLI01000001">
    <property type="protein sequence ID" value="TWJ04935.1"/>
    <property type="molecule type" value="Genomic_DNA"/>
</dbReference>
<feature type="transmembrane region" description="Helical" evidence="1">
    <location>
        <begin position="138"/>
        <end position="159"/>
    </location>
</feature>
<keyword evidence="1" id="KW-0472">Membrane</keyword>
<keyword evidence="3" id="KW-1185">Reference proteome</keyword>
<feature type="transmembrane region" description="Helical" evidence="1">
    <location>
        <begin position="239"/>
        <end position="258"/>
    </location>
</feature>
<comment type="caution">
    <text evidence="2">The sequence shown here is derived from an EMBL/GenBank/DDBJ whole genome shotgun (WGS) entry which is preliminary data.</text>
</comment>
<protein>
    <recommendedName>
        <fullName evidence="4">DoxX-like protein</fullName>
    </recommendedName>
</protein>
<keyword evidence="1" id="KW-0812">Transmembrane</keyword>
<sequence length="262" mass="29167">MKNLIKPARISYGILIAALAIQQIFYKDFRPVILPPWHPSITGYAIYVYVISTLFIAGGVAIIFEVGSRPVSLILGGVLLLLFCICQIPYELIVDPYYKHFGVWVNALKELAMAGGAFVVAGSFMTKDEGKENSLIMLLERLIPLGNVFFCIMIVGFGIDHFLYADGISTLVPNWMPLHLFWTYFAGVALIGSGLSIILRIRLKLSSLLLALMIFLWLVLLHIPRAFTDPYSLQGNEVSSVFEAFGFSGIAFLMAYGYHTKK</sequence>
<feature type="transmembrane region" description="Helical" evidence="1">
    <location>
        <begin position="7"/>
        <end position="26"/>
    </location>
</feature>
<organism evidence="2 3">
    <name type="scientific">Mucilaginibacter frigoritolerans</name>
    <dbReference type="NCBI Taxonomy" id="652788"/>
    <lineage>
        <taxon>Bacteria</taxon>
        <taxon>Pseudomonadati</taxon>
        <taxon>Bacteroidota</taxon>
        <taxon>Sphingobacteriia</taxon>
        <taxon>Sphingobacteriales</taxon>
        <taxon>Sphingobacteriaceae</taxon>
        <taxon>Mucilaginibacter</taxon>
    </lineage>
</organism>
<evidence type="ECO:0000313" key="3">
    <source>
        <dbReference type="Proteomes" id="UP000317010"/>
    </source>
</evidence>
<proteinExistence type="predicted"/>
<dbReference type="Proteomes" id="UP000317010">
    <property type="component" value="Unassembled WGS sequence"/>
</dbReference>
<dbReference type="RefSeq" id="WP_144909554.1">
    <property type="nucleotide sequence ID" value="NZ_VLLI01000001.1"/>
</dbReference>
<evidence type="ECO:0000256" key="1">
    <source>
        <dbReference type="SAM" id="Phobius"/>
    </source>
</evidence>
<evidence type="ECO:0000313" key="2">
    <source>
        <dbReference type="EMBL" id="TWJ04935.1"/>
    </source>
</evidence>
<feature type="transmembrane region" description="Helical" evidence="1">
    <location>
        <begin position="71"/>
        <end position="90"/>
    </location>
</feature>
<feature type="transmembrane region" description="Helical" evidence="1">
    <location>
        <begin position="179"/>
        <end position="201"/>
    </location>
</feature>
<evidence type="ECO:0008006" key="4">
    <source>
        <dbReference type="Google" id="ProtNLM"/>
    </source>
</evidence>